<accession>A0A5C8PCR6</accession>
<name>A0A5C8PCR6_9HYPH</name>
<dbReference type="EMBL" id="VDUZ01000042">
    <property type="protein sequence ID" value="TXL71539.1"/>
    <property type="molecule type" value="Genomic_DNA"/>
</dbReference>
<dbReference type="PROSITE" id="PS51186">
    <property type="entry name" value="GNAT"/>
    <property type="match status" value="1"/>
</dbReference>
<dbReference type="Pfam" id="PF13420">
    <property type="entry name" value="Acetyltransf_4"/>
    <property type="match status" value="1"/>
</dbReference>
<dbReference type="RefSeq" id="WP_147850609.1">
    <property type="nucleotide sequence ID" value="NZ_VDUZ01000042.1"/>
</dbReference>
<dbReference type="InterPro" id="IPR000182">
    <property type="entry name" value="GNAT_dom"/>
</dbReference>
<dbReference type="AlphaFoldDB" id="A0A5C8PCR6"/>
<dbReference type="SUPFAM" id="SSF55729">
    <property type="entry name" value="Acyl-CoA N-acyltransferases (Nat)"/>
    <property type="match status" value="1"/>
</dbReference>
<dbReference type="Proteomes" id="UP000321638">
    <property type="component" value="Unassembled WGS sequence"/>
</dbReference>
<protein>
    <submittedName>
        <fullName evidence="2">N-acetyltransferase family protein</fullName>
    </submittedName>
</protein>
<feature type="domain" description="N-acetyltransferase" evidence="1">
    <location>
        <begin position="74"/>
        <end position="236"/>
    </location>
</feature>
<sequence length="248" mass="27561">MAAWIVEAWRYVALSPRSQWRQLQALRALDARLLRDVGISRIEAVVGRPLDMLDRPDGTGSGNMDNIRAAAADVRVRDSMDADVSAIQRIYGHHVLHGAASFEEEPPSIEEMARRRHDVLQRGLPYLVAEREGKVVGYCYAGLYRTRAAYRHTVENSVYIDKEWHGHGIGRALLAELLARCAAGGCRRVVAIIGDNSAASVALHRSQGFRMVGVLERVGFKFGRWIDTTLMQRDLDEGAVMDGAEPGR</sequence>
<evidence type="ECO:0000313" key="2">
    <source>
        <dbReference type="EMBL" id="TXL71539.1"/>
    </source>
</evidence>
<dbReference type="OrthoDB" id="5459937at2"/>
<evidence type="ECO:0000313" key="3">
    <source>
        <dbReference type="Proteomes" id="UP000321638"/>
    </source>
</evidence>
<keyword evidence="3" id="KW-1185">Reference proteome</keyword>
<dbReference type="InterPro" id="IPR016181">
    <property type="entry name" value="Acyl_CoA_acyltransferase"/>
</dbReference>
<reference evidence="2 3" key="1">
    <citation type="submission" date="2019-06" db="EMBL/GenBank/DDBJ databases">
        <title>New taxonomy in bacterial strain CC-CFT640, isolated from vineyard.</title>
        <authorList>
            <person name="Lin S.-Y."/>
            <person name="Tsai C.-F."/>
            <person name="Young C.-C."/>
        </authorList>
    </citation>
    <scope>NUCLEOTIDE SEQUENCE [LARGE SCALE GENOMIC DNA]</scope>
    <source>
        <strain evidence="2 3">CC-CFT640</strain>
    </source>
</reference>
<dbReference type="PANTHER" id="PTHR43072:SF8">
    <property type="entry name" value="ACYLTRANSFERASE FABY-RELATED"/>
    <property type="match status" value="1"/>
</dbReference>
<organism evidence="2 3">
    <name type="scientific">Vineibacter terrae</name>
    <dbReference type="NCBI Taxonomy" id="2586908"/>
    <lineage>
        <taxon>Bacteria</taxon>
        <taxon>Pseudomonadati</taxon>
        <taxon>Pseudomonadota</taxon>
        <taxon>Alphaproteobacteria</taxon>
        <taxon>Hyphomicrobiales</taxon>
        <taxon>Vineibacter</taxon>
    </lineage>
</organism>
<dbReference type="Gene3D" id="3.40.630.30">
    <property type="match status" value="1"/>
</dbReference>
<proteinExistence type="predicted"/>
<dbReference type="CDD" id="cd04301">
    <property type="entry name" value="NAT_SF"/>
    <property type="match status" value="1"/>
</dbReference>
<keyword evidence="2" id="KW-0808">Transferase</keyword>
<dbReference type="GO" id="GO:0016747">
    <property type="term" value="F:acyltransferase activity, transferring groups other than amino-acyl groups"/>
    <property type="evidence" value="ECO:0007669"/>
    <property type="project" value="InterPro"/>
</dbReference>
<evidence type="ECO:0000259" key="1">
    <source>
        <dbReference type="PROSITE" id="PS51186"/>
    </source>
</evidence>
<dbReference type="PANTHER" id="PTHR43072">
    <property type="entry name" value="N-ACETYLTRANSFERASE"/>
    <property type="match status" value="1"/>
</dbReference>
<comment type="caution">
    <text evidence="2">The sequence shown here is derived from an EMBL/GenBank/DDBJ whole genome shotgun (WGS) entry which is preliminary data.</text>
</comment>
<gene>
    <name evidence="2" type="ORF">FHP25_29625</name>
</gene>